<evidence type="ECO:0000256" key="1">
    <source>
        <dbReference type="SAM" id="MobiDB-lite"/>
    </source>
</evidence>
<sequence>MFFKSGFGYAGSLPDDFQKVVWTSWKSSGLPGRLLTKSPFHNRSERFAPQENTPNSDGASDGHQGRRTFATEY</sequence>
<name>A0A8S9QUB8_BRACR</name>
<dbReference type="Proteomes" id="UP000712600">
    <property type="component" value="Unassembled WGS sequence"/>
</dbReference>
<feature type="region of interest" description="Disordered" evidence="1">
    <location>
        <begin position="36"/>
        <end position="73"/>
    </location>
</feature>
<protein>
    <submittedName>
        <fullName evidence="2">Uncharacterized protein</fullName>
    </submittedName>
</protein>
<gene>
    <name evidence="2" type="ORF">F2Q69_00012516</name>
</gene>
<organism evidence="2 3">
    <name type="scientific">Brassica cretica</name>
    <name type="common">Mustard</name>
    <dbReference type="NCBI Taxonomy" id="69181"/>
    <lineage>
        <taxon>Eukaryota</taxon>
        <taxon>Viridiplantae</taxon>
        <taxon>Streptophyta</taxon>
        <taxon>Embryophyta</taxon>
        <taxon>Tracheophyta</taxon>
        <taxon>Spermatophyta</taxon>
        <taxon>Magnoliopsida</taxon>
        <taxon>eudicotyledons</taxon>
        <taxon>Gunneridae</taxon>
        <taxon>Pentapetalae</taxon>
        <taxon>rosids</taxon>
        <taxon>malvids</taxon>
        <taxon>Brassicales</taxon>
        <taxon>Brassicaceae</taxon>
        <taxon>Brassiceae</taxon>
        <taxon>Brassica</taxon>
    </lineage>
</organism>
<evidence type="ECO:0000313" key="2">
    <source>
        <dbReference type="EMBL" id="KAF3556464.1"/>
    </source>
</evidence>
<dbReference type="EMBL" id="QGKX02000996">
    <property type="protein sequence ID" value="KAF3556464.1"/>
    <property type="molecule type" value="Genomic_DNA"/>
</dbReference>
<proteinExistence type="predicted"/>
<reference evidence="2" key="1">
    <citation type="submission" date="2019-12" db="EMBL/GenBank/DDBJ databases">
        <title>Genome sequencing and annotation of Brassica cretica.</title>
        <authorList>
            <person name="Studholme D.J."/>
            <person name="Sarris P."/>
        </authorList>
    </citation>
    <scope>NUCLEOTIDE SEQUENCE</scope>
    <source>
        <strain evidence="2">PFS-109/04</strain>
        <tissue evidence="2">Leaf</tissue>
    </source>
</reference>
<accession>A0A8S9QUB8</accession>
<dbReference type="AlphaFoldDB" id="A0A8S9QUB8"/>
<comment type="caution">
    <text evidence="2">The sequence shown here is derived from an EMBL/GenBank/DDBJ whole genome shotgun (WGS) entry which is preliminary data.</text>
</comment>
<evidence type="ECO:0000313" key="3">
    <source>
        <dbReference type="Proteomes" id="UP000712600"/>
    </source>
</evidence>